<proteinExistence type="predicted"/>
<protein>
    <submittedName>
        <fullName evidence="1">Uncharacterized protein</fullName>
    </submittedName>
</protein>
<dbReference type="RefSeq" id="WP_159301890.1">
    <property type="nucleotide sequence ID" value="NZ_LR733271.1"/>
</dbReference>
<gene>
    <name evidence="1" type="ORF">MARI151_10647</name>
</gene>
<name>A0A653NB89_9FLAO</name>
<accession>A0A653NB89</accession>
<evidence type="ECO:0000313" key="1">
    <source>
        <dbReference type="EMBL" id="VXB14779.1"/>
    </source>
</evidence>
<sequence>MNEKEFQEFKKNIPNYLNRLSELLKTELTYNYDEMDTIEHLYEKNLKSPSFWD</sequence>
<keyword evidence="2" id="KW-1185">Reference proteome</keyword>
<reference evidence="1 2" key="1">
    <citation type="submission" date="2019-10" db="EMBL/GenBank/DDBJ databases">
        <authorList>
            <person name="Karimi E."/>
        </authorList>
    </citation>
    <scope>NUCLEOTIDE SEQUENCE [LARGE SCALE GENOMIC DNA]</scope>
    <source>
        <strain evidence="1">Maribacter sp. 151</strain>
    </source>
</reference>
<evidence type="ECO:0000313" key="2">
    <source>
        <dbReference type="Proteomes" id="UP000430202"/>
    </source>
</evidence>
<dbReference type="AlphaFoldDB" id="A0A653NB89"/>
<dbReference type="Proteomes" id="UP000430202">
    <property type="component" value="Unassembled WGS sequence"/>
</dbReference>
<dbReference type="EMBL" id="CABWLR010000001">
    <property type="protein sequence ID" value="VXB14779.1"/>
    <property type="molecule type" value="Genomic_DNA"/>
</dbReference>
<organism evidence="1 2">
    <name type="scientific">Maribacter litoralis</name>
    <dbReference type="NCBI Taxonomy" id="2059726"/>
    <lineage>
        <taxon>Bacteria</taxon>
        <taxon>Pseudomonadati</taxon>
        <taxon>Bacteroidota</taxon>
        <taxon>Flavobacteriia</taxon>
        <taxon>Flavobacteriales</taxon>
        <taxon>Flavobacteriaceae</taxon>
        <taxon>Maribacter</taxon>
    </lineage>
</organism>